<keyword evidence="3" id="KW-1003">Cell membrane</keyword>
<evidence type="ECO:0000256" key="4">
    <source>
        <dbReference type="ARBA" id="ARBA00022692"/>
    </source>
</evidence>
<organism evidence="9 10">
    <name type="scientific">Dermabacter vaginalis</name>
    <dbReference type="NCBI Taxonomy" id="1630135"/>
    <lineage>
        <taxon>Bacteria</taxon>
        <taxon>Bacillati</taxon>
        <taxon>Actinomycetota</taxon>
        <taxon>Actinomycetes</taxon>
        <taxon>Micrococcales</taxon>
        <taxon>Dermabacteraceae</taxon>
        <taxon>Dermabacter</taxon>
    </lineage>
</organism>
<dbReference type="Proteomes" id="UP000092596">
    <property type="component" value="Chromosome"/>
</dbReference>
<dbReference type="PANTHER" id="PTHR30450">
    <property type="entry name" value="ABC TRANSPORTER PERMEASE"/>
    <property type="match status" value="1"/>
</dbReference>
<feature type="transmembrane region" description="Helical" evidence="7">
    <location>
        <begin position="65"/>
        <end position="93"/>
    </location>
</feature>
<feature type="transmembrane region" description="Helical" evidence="7">
    <location>
        <begin position="202"/>
        <end position="221"/>
    </location>
</feature>
<dbReference type="InterPro" id="IPR000515">
    <property type="entry name" value="MetI-like"/>
</dbReference>
<comment type="subcellular location">
    <subcellularLocation>
        <location evidence="1 7">Cell membrane</location>
        <topology evidence="1 7">Multi-pass membrane protein</topology>
    </subcellularLocation>
</comment>
<dbReference type="STRING" id="1630135.DAD186_01680"/>
<evidence type="ECO:0000256" key="1">
    <source>
        <dbReference type="ARBA" id="ARBA00004651"/>
    </source>
</evidence>
<dbReference type="SUPFAM" id="SSF161098">
    <property type="entry name" value="MetI-like"/>
    <property type="match status" value="1"/>
</dbReference>
<dbReference type="InterPro" id="IPR035906">
    <property type="entry name" value="MetI-like_sf"/>
</dbReference>
<dbReference type="AlphaFoldDB" id="A0A1B0ZFL5"/>
<accession>A0A1B0ZFL5</accession>
<protein>
    <recommendedName>
        <fullName evidence="8">ABC transmembrane type-1 domain-containing protein</fullName>
    </recommendedName>
</protein>
<dbReference type="PROSITE" id="PS50928">
    <property type="entry name" value="ABC_TM1"/>
    <property type="match status" value="1"/>
</dbReference>
<dbReference type="EMBL" id="CP012117">
    <property type="protein sequence ID" value="ANP26727.1"/>
    <property type="molecule type" value="Genomic_DNA"/>
</dbReference>
<proteinExistence type="inferred from homology"/>
<keyword evidence="4 7" id="KW-0812">Transmembrane</keyword>
<reference evidence="9 10" key="1">
    <citation type="submission" date="2015-06" db="EMBL/GenBank/DDBJ databases">
        <title>Investigation of pathophysiology for high-risk pregnancy and development of treatment modality based on it.</title>
        <authorList>
            <person name="Kim B.-C."/>
            <person name="Lim S."/>
        </authorList>
    </citation>
    <scope>NUCLEOTIDE SEQUENCE [LARGE SCALE GENOMIC DNA]</scope>
    <source>
        <strain evidence="9 10">AD1-86</strain>
    </source>
</reference>
<dbReference type="RefSeq" id="WP_065247106.1">
    <property type="nucleotide sequence ID" value="NZ_CP012117.1"/>
</dbReference>
<feature type="domain" description="ABC transmembrane type-1" evidence="8">
    <location>
        <begin position="27"/>
        <end position="221"/>
    </location>
</feature>
<evidence type="ECO:0000256" key="3">
    <source>
        <dbReference type="ARBA" id="ARBA00022475"/>
    </source>
</evidence>
<comment type="similarity">
    <text evidence="7">Belongs to the binding-protein-dependent transport system permease family.</text>
</comment>
<dbReference type="CDD" id="cd06261">
    <property type="entry name" value="TM_PBP2"/>
    <property type="match status" value="1"/>
</dbReference>
<dbReference type="InterPro" id="IPR051322">
    <property type="entry name" value="AA_ABC_Transporter_Permease"/>
</dbReference>
<dbReference type="GO" id="GO:0048473">
    <property type="term" value="P:D-methionine transmembrane transport"/>
    <property type="evidence" value="ECO:0007669"/>
    <property type="project" value="TreeGrafter"/>
</dbReference>
<evidence type="ECO:0000313" key="10">
    <source>
        <dbReference type="Proteomes" id="UP000092596"/>
    </source>
</evidence>
<keyword evidence="6 7" id="KW-0472">Membrane</keyword>
<dbReference type="KEGG" id="dva:DAD186_01680"/>
<dbReference type="Gene3D" id="1.10.3720.10">
    <property type="entry name" value="MetI-like"/>
    <property type="match status" value="1"/>
</dbReference>
<gene>
    <name evidence="9" type="ORF">DAD186_01680</name>
</gene>
<name>A0A1B0ZFL5_9MICO</name>
<evidence type="ECO:0000259" key="8">
    <source>
        <dbReference type="PROSITE" id="PS50928"/>
    </source>
</evidence>
<evidence type="ECO:0000256" key="5">
    <source>
        <dbReference type="ARBA" id="ARBA00022989"/>
    </source>
</evidence>
<evidence type="ECO:0000256" key="7">
    <source>
        <dbReference type="RuleBase" id="RU363032"/>
    </source>
</evidence>
<keyword evidence="5 7" id="KW-1133">Transmembrane helix</keyword>
<sequence>MTQWIQEFFSDPIFTSTSTNNSLWINTGLTIYMVAWTMVLSVVIGIPLGIGLFELSRAYGRVARLAYQVLGFIVNVLRSFPFVILIIALLPLAKAIVGRGTGPNAAIISLTIAAVPFLARLVETALREIPAGKLEAVEMMGASRFQVIRHVLVAEALPGIIAGITTTTIGVVGYTAMAGTVGAGGLGDLAFRKGYLSYNNTVMITTVVVLILLVVLVQVVGDWAARAVDHRAKG</sequence>
<dbReference type="PATRIC" id="fig|1630135.4.peg.171"/>
<feature type="transmembrane region" description="Helical" evidence="7">
    <location>
        <begin position="105"/>
        <end position="126"/>
    </location>
</feature>
<dbReference type="GO" id="GO:0005886">
    <property type="term" value="C:plasma membrane"/>
    <property type="evidence" value="ECO:0007669"/>
    <property type="project" value="UniProtKB-SubCell"/>
</dbReference>
<feature type="transmembrane region" description="Helical" evidence="7">
    <location>
        <begin position="29"/>
        <end position="53"/>
    </location>
</feature>
<evidence type="ECO:0000313" key="9">
    <source>
        <dbReference type="EMBL" id="ANP26727.1"/>
    </source>
</evidence>
<dbReference type="PANTHER" id="PTHR30450:SF1">
    <property type="entry name" value="D-METHIONINE TRANSPORT SYSTEM PERMEASE PROTEIN METI-RELATED"/>
    <property type="match status" value="1"/>
</dbReference>
<evidence type="ECO:0000256" key="6">
    <source>
        <dbReference type="ARBA" id="ARBA00023136"/>
    </source>
</evidence>
<keyword evidence="2 7" id="KW-0813">Transport</keyword>
<dbReference type="Pfam" id="PF00528">
    <property type="entry name" value="BPD_transp_1"/>
    <property type="match status" value="1"/>
</dbReference>
<evidence type="ECO:0000256" key="2">
    <source>
        <dbReference type="ARBA" id="ARBA00022448"/>
    </source>
</evidence>